<reference evidence="2" key="1">
    <citation type="journal article" date="2023" name="IScience">
        <title>Live-bearing cockroach genome reveals convergent evolutionary mechanisms linked to viviparity in insects and beyond.</title>
        <authorList>
            <person name="Fouks B."/>
            <person name="Harrison M.C."/>
            <person name="Mikhailova A.A."/>
            <person name="Marchal E."/>
            <person name="English S."/>
            <person name="Carruthers M."/>
            <person name="Jennings E.C."/>
            <person name="Chiamaka E.L."/>
            <person name="Frigard R.A."/>
            <person name="Pippel M."/>
            <person name="Attardo G.M."/>
            <person name="Benoit J.B."/>
            <person name="Bornberg-Bauer E."/>
            <person name="Tobe S.S."/>
        </authorList>
    </citation>
    <scope>NUCLEOTIDE SEQUENCE</scope>
    <source>
        <strain evidence="2">Stay&amp;Tobe</strain>
    </source>
</reference>
<evidence type="ECO:0000313" key="2">
    <source>
        <dbReference type="EMBL" id="KAJ9582880.1"/>
    </source>
</evidence>
<dbReference type="Proteomes" id="UP001233999">
    <property type="component" value="Unassembled WGS sequence"/>
</dbReference>
<evidence type="ECO:0000256" key="1">
    <source>
        <dbReference type="SAM" id="MobiDB-lite"/>
    </source>
</evidence>
<organism evidence="2 3">
    <name type="scientific">Diploptera punctata</name>
    <name type="common">Pacific beetle cockroach</name>
    <dbReference type="NCBI Taxonomy" id="6984"/>
    <lineage>
        <taxon>Eukaryota</taxon>
        <taxon>Metazoa</taxon>
        <taxon>Ecdysozoa</taxon>
        <taxon>Arthropoda</taxon>
        <taxon>Hexapoda</taxon>
        <taxon>Insecta</taxon>
        <taxon>Pterygota</taxon>
        <taxon>Neoptera</taxon>
        <taxon>Polyneoptera</taxon>
        <taxon>Dictyoptera</taxon>
        <taxon>Blattodea</taxon>
        <taxon>Blaberoidea</taxon>
        <taxon>Blaberidae</taxon>
        <taxon>Diplopterinae</taxon>
        <taxon>Diploptera</taxon>
    </lineage>
</organism>
<dbReference type="EMBL" id="JASPKZ010007724">
    <property type="protein sequence ID" value="KAJ9582880.1"/>
    <property type="molecule type" value="Genomic_DNA"/>
</dbReference>
<name>A0AAD8EA28_DIPPU</name>
<dbReference type="AlphaFoldDB" id="A0AAD8EA28"/>
<gene>
    <name evidence="2" type="ORF">L9F63_022776</name>
</gene>
<feature type="non-terminal residue" evidence="2">
    <location>
        <position position="260"/>
    </location>
</feature>
<reference evidence="2" key="2">
    <citation type="submission" date="2023-05" db="EMBL/GenBank/DDBJ databases">
        <authorList>
            <person name="Fouks B."/>
        </authorList>
    </citation>
    <scope>NUCLEOTIDE SEQUENCE</scope>
    <source>
        <strain evidence="2">Stay&amp;Tobe</strain>
        <tissue evidence="2">Testes</tissue>
    </source>
</reference>
<sequence length="260" mass="30167">SVPSTSTSYRPTGEGKVNKVEEDTEQISIPEVPLHQSWNFQSSKFKSSDAYLLLKEISPHIYEPSLSNVDAEEKLHHPYTFSRTHGGTITPHEASVKVFHPHLGKLLKHPFFKQLDSKLIIEDKKRYPPTETQHVSQMSPTWISNAVLWYRPRGRNDLDVHRKTFRPYLFDTKQIVWEGLCVLRTQLKWLEAHKRNFHDDVLNKLDYDVFTEACKLYTGSDNIMSAKKWYENEQSVEIRRTLGLLTALAEVSNHGAKYMS</sequence>
<comment type="caution">
    <text evidence="2">The sequence shown here is derived from an EMBL/GenBank/DDBJ whole genome shotgun (WGS) entry which is preliminary data.</text>
</comment>
<evidence type="ECO:0000313" key="3">
    <source>
        <dbReference type="Proteomes" id="UP001233999"/>
    </source>
</evidence>
<protein>
    <submittedName>
        <fullName evidence="2">Uncharacterized protein</fullName>
    </submittedName>
</protein>
<proteinExistence type="predicted"/>
<keyword evidence="3" id="KW-1185">Reference proteome</keyword>
<feature type="non-terminal residue" evidence="2">
    <location>
        <position position="1"/>
    </location>
</feature>
<feature type="region of interest" description="Disordered" evidence="1">
    <location>
        <begin position="1"/>
        <end position="23"/>
    </location>
</feature>
<feature type="compositionally biased region" description="Polar residues" evidence="1">
    <location>
        <begin position="1"/>
        <end position="10"/>
    </location>
</feature>
<accession>A0AAD8EA28</accession>